<gene>
    <name evidence="3" type="ORF">PG1C_13475</name>
</gene>
<feature type="domain" description="SnoaL-like" evidence="2">
    <location>
        <begin position="10"/>
        <end position="123"/>
    </location>
</feature>
<name>A0A0C5J3Z7_9PROT</name>
<protein>
    <recommendedName>
        <fullName evidence="2">SnoaL-like domain-containing protein</fullName>
    </recommendedName>
</protein>
<dbReference type="Proteomes" id="UP000061603">
    <property type="component" value="Chromosome"/>
</dbReference>
<evidence type="ECO:0000313" key="4">
    <source>
        <dbReference type="Proteomes" id="UP000061603"/>
    </source>
</evidence>
<dbReference type="EMBL" id="CP010554">
    <property type="protein sequence ID" value="AJP49692.1"/>
    <property type="molecule type" value="Genomic_DNA"/>
</dbReference>
<dbReference type="Gene3D" id="3.10.450.50">
    <property type="match status" value="1"/>
</dbReference>
<dbReference type="AlphaFoldDB" id="A0A0C5J3Z7"/>
<dbReference type="PANTHER" id="PTHR34957">
    <property type="entry name" value="NUCLEAR TRANSPORT FACTOR 2 (NTF2) FAMILY PROTEIN"/>
    <property type="match status" value="1"/>
</dbReference>
<dbReference type="PANTHER" id="PTHR34957:SF1">
    <property type="entry name" value="NUCLEAR TRANSPORT FACTOR 2 (NTF2) FAMILY PROTEIN"/>
    <property type="match status" value="1"/>
</dbReference>
<dbReference type="STRING" id="1565605.PG1C_13475"/>
<evidence type="ECO:0000256" key="1">
    <source>
        <dbReference type="SAM" id="MobiDB-lite"/>
    </source>
</evidence>
<dbReference type="KEGG" id="rbu:PG1C_13475"/>
<reference evidence="3 4" key="1">
    <citation type="journal article" date="2015" name="Genome Announc.">
        <title>Complete Genome Sequence of a Novel Bacterium within the Family Rhodocyclaceae That Degrades Polycyclic Aromatic Hydrocarbons.</title>
        <authorList>
            <person name="Singleton D.R."/>
            <person name="Dickey A.N."/>
            <person name="Scholl E.H."/>
            <person name="Wright F.A."/>
            <person name="Aitken M.D."/>
        </authorList>
    </citation>
    <scope>NUCLEOTIDE SEQUENCE [LARGE SCALE GENOMIC DNA]</scope>
    <source>
        <strain evidence="4">PG1-Ca6</strain>
    </source>
</reference>
<accession>A0A0C5J3Z7</accession>
<proteinExistence type="predicted"/>
<organism evidence="3 4">
    <name type="scientific">Rugosibacter aromaticivorans</name>
    <dbReference type="NCBI Taxonomy" id="1565605"/>
    <lineage>
        <taxon>Bacteria</taxon>
        <taxon>Pseudomonadati</taxon>
        <taxon>Pseudomonadota</taxon>
        <taxon>Betaproteobacteria</taxon>
        <taxon>Nitrosomonadales</taxon>
        <taxon>Sterolibacteriaceae</taxon>
        <taxon>Rugosibacter</taxon>
    </lineage>
</organism>
<dbReference type="InterPro" id="IPR037401">
    <property type="entry name" value="SnoaL-like"/>
</dbReference>
<keyword evidence="4" id="KW-1185">Reference proteome</keyword>
<dbReference type="HOGENOM" id="CLU_084893_2_0_4"/>
<evidence type="ECO:0000259" key="2">
    <source>
        <dbReference type="Pfam" id="PF13474"/>
    </source>
</evidence>
<feature type="compositionally biased region" description="Basic and acidic residues" evidence="1">
    <location>
        <begin position="127"/>
        <end position="136"/>
    </location>
</feature>
<dbReference type="Pfam" id="PF13474">
    <property type="entry name" value="SnoaL_3"/>
    <property type="match status" value="1"/>
</dbReference>
<feature type="region of interest" description="Disordered" evidence="1">
    <location>
        <begin position="117"/>
        <end position="136"/>
    </location>
</feature>
<dbReference type="InterPro" id="IPR032710">
    <property type="entry name" value="NTF2-like_dom_sf"/>
</dbReference>
<evidence type="ECO:0000313" key="3">
    <source>
        <dbReference type="EMBL" id="AJP49692.1"/>
    </source>
</evidence>
<sequence length="136" mass="15033">MYSTPQDAESAFYEALETGDLEAMMRVWSEDEEIVCVHPGGPALIGYRAVREAWQRIFSHSGRLSLRVVQQVAFVTPFAVITHVLEHFSHAGDESIAAPVAATNIYTRGALGWRMVGHHASPAPPDSQHEMPKVLH</sequence>
<dbReference type="SUPFAM" id="SSF54427">
    <property type="entry name" value="NTF2-like"/>
    <property type="match status" value="1"/>
</dbReference>